<protein>
    <recommendedName>
        <fullName evidence="2">TY-Chap N-terminal domain-containing protein</fullName>
    </recommendedName>
</protein>
<evidence type="ECO:0000313" key="3">
    <source>
        <dbReference type="EMBL" id="MBI5131302.1"/>
    </source>
</evidence>
<gene>
    <name evidence="3" type="ORF">HZA66_17845</name>
</gene>
<name>A0A933VWS1_RHOPL</name>
<dbReference type="InterPro" id="IPR054344">
    <property type="entry name" value="TY-Chap_N"/>
</dbReference>
<sequence>MEFRGFWAALIAVLVLGVGPGGAAAQTPVDRIDAALQNITSISRKDRVGYATAWDGNKYVQCRRLPTREMRCESAGTVLQPSLARVLNAERQTRLTALGWVLDPAFGNYVRQFPADAPTAEIAGHVLKALTEAYDAKTADLEVSTAWVVDIPCPPRNGPSQNLAGLVNDAQAMLPTAVIACSYKAPAPPLKADTTEALIALYGPTVTAEIQRLRINATRQVHVVFDSAIGYIQCMPETPPVAFYCEAQSAESWPALSAVLRPDRVTRLTAAGYAEPGRAPNYSKSYPMTMTDAAIAGEILTLLHDVYGYAGSTKLKIRTE</sequence>
<dbReference type="Proteomes" id="UP000782519">
    <property type="component" value="Unassembled WGS sequence"/>
</dbReference>
<feature type="signal peptide" evidence="1">
    <location>
        <begin position="1"/>
        <end position="25"/>
    </location>
</feature>
<dbReference type="Pfam" id="PF22552">
    <property type="entry name" value="TY-Chap3"/>
    <property type="match status" value="1"/>
</dbReference>
<keyword evidence="1" id="KW-0732">Signal</keyword>
<reference evidence="3" key="1">
    <citation type="submission" date="2020-07" db="EMBL/GenBank/DDBJ databases">
        <title>Huge and variable diversity of episymbiotic CPR bacteria and DPANN archaea in groundwater ecosystems.</title>
        <authorList>
            <person name="He C.Y."/>
            <person name="Keren R."/>
            <person name="Whittaker M."/>
            <person name="Farag I.F."/>
            <person name="Doudna J."/>
            <person name="Cate J.H.D."/>
            <person name="Banfield J.F."/>
        </authorList>
    </citation>
    <scope>NUCLEOTIDE SEQUENCE</scope>
    <source>
        <strain evidence="3">NC_groundwater_1818_Pr3_B-0.1um_66_35</strain>
    </source>
</reference>
<dbReference type="EMBL" id="JACRJB010000052">
    <property type="protein sequence ID" value="MBI5131302.1"/>
    <property type="molecule type" value="Genomic_DNA"/>
</dbReference>
<organism evidence="3 4">
    <name type="scientific">Rhodopseudomonas palustris</name>
    <dbReference type="NCBI Taxonomy" id="1076"/>
    <lineage>
        <taxon>Bacteria</taxon>
        <taxon>Pseudomonadati</taxon>
        <taxon>Pseudomonadota</taxon>
        <taxon>Alphaproteobacteria</taxon>
        <taxon>Hyphomicrobiales</taxon>
        <taxon>Nitrobacteraceae</taxon>
        <taxon>Rhodopseudomonas</taxon>
    </lineage>
</organism>
<dbReference type="AlphaFoldDB" id="A0A933VWS1"/>
<evidence type="ECO:0000313" key="4">
    <source>
        <dbReference type="Proteomes" id="UP000782519"/>
    </source>
</evidence>
<feature type="chain" id="PRO_5038104964" description="TY-Chap N-terminal domain-containing protein" evidence="1">
    <location>
        <begin position="26"/>
        <end position="320"/>
    </location>
</feature>
<feature type="domain" description="TY-Chap N-terminal" evidence="2">
    <location>
        <begin position="53"/>
        <end position="137"/>
    </location>
</feature>
<evidence type="ECO:0000259" key="2">
    <source>
        <dbReference type="Pfam" id="PF22552"/>
    </source>
</evidence>
<accession>A0A933VWS1</accession>
<proteinExistence type="predicted"/>
<comment type="caution">
    <text evidence="3">The sequence shown here is derived from an EMBL/GenBank/DDBJ whole genome shotgun (WGS) entry which is preliminary data.</text>
</comment>
<evidence type="ECO:0000256" key="1">
    <source>
        <dbReference type="SAM" id="SignalP"/>
    </source>
</evidence>